<proteinExistence type="predicted"/>
<evidence type="ECO:0000256" key="1">
    <source>
        <dbReference type="SAM" id="Phobius"/>
    </source>
</evidence>
<dbReference type="Pfam" id="PF09948">
    <property type="entry name" value="PpoB2"/>
    <property type="match status" value="1"/>
</dbReference>
<keyword evidence="1" id="KW-0472">Membrane</keyword>
<evidence type="ECO:0000313" key="2">
    <source>
        <dbReference type="EMBL" id="GIM91835.1"/>
    </source>
</evidence>
<feature type="transmembrane region" description="Helical" evidence="1">
    <location>
        <begin position="169"/>
        <end position="194"/>
    </location>
</feature>
<evidence type="ECO:0000313" key="3">
    <source>
        <dbReference type="Proteomes" id="UP000677082"/>
    </source>
</evidence>
<comment type="caution">
    <text evidence="2">The sequence shown here is derived from an EMBL/GenBank/DDBJ whole genome shotgun (WGS) entry which is preliminary data.</text>
</comment>
<keyword evidence="3" id="KW-1185">Reference proteome</keyword>
<protein>
    <submittedName>
        <fullName evidence="2">Uncharacterized protein</fullName>
    </submittedName>
</protein>
<dbReference type="EMBL" id="BOQN01000050">
    <property type="protein sequence ID" value="GIM91835.1"/>
    <property type="molecule type" value="Genomic_DNA"/>
</dbReference>
<accession>A0A919W4N2</accession>
<sequence length="223" mass="23544">MTAASATTLPGRLRRARWYHPEWTVAVVAAAAWTLTIVAPGHGGAGWAVMAAAMMLPPALPAVRRVAMSGKWARRGRAAAGFAAAYLAVWALYGTVLLACVRWSQVPAHADGPLVAALLTAALWELTPYKRRWVRAGHRTPPLPPDGWRADRACLLAGLRHGGASVGACWALMLPMTVTAHLHLPLMILLTAIAVAEESLVKGTRLTHASATALLLAALVIAV</sequence>
<feature type="transmembrane region" description="Helical" evidence="1">
    <location>
        <begin position="45"/>
        <end position="63"/>
    </location>
</feature>
<gene>
    <name evidence="2" type="ORF">Ato02nite_036280</name>
</gene>
<name>A0A919W4N2_9ACTN</name>
<feature type="transmembrane region" description="Helical" evidence="1">
    <location>
        <begin position="21"/>
        <end position="39"/>
    </location>
</feature>
<dbReference type="InterPro" id="IPR018688">
    <property type="entry name" value="PpoB2-like"/>
</dbReference>
<organism evidence="2 3">
    <name type="scientific">Paractinoplanes toevensis</name>
    <dbReference type="NCBI Taxonomy" id="571911"/>
    <lineage>
        <taxon>Bacteria</taxon>
        <taxon>Bacillati</taxon>
        <taxon>Actinomycetota</taxon>
        <taxon>Actinomycetes</taxon>
        <taxon>Micromonosporales</taxon>
        <taxon>Micromonosporaceae</taxon>
        <taxon>Paractinoplanes</taxon>
    </lineage>
</organism>
<keyword evidence="1" id="KW-0812">Transmembrane</keyword>
<dbReference type="Proteomes" id="UP000677082">
    <property type="component" value="Unassembled WGS sequence"/>
</dbReference>
<dbReference type="AlphaFoldDB" id="A0A919W4N2"/>
<keyword evidence="1" id="KW-1133">Transmembrane helix</keyword>
<feature type="transmembrane region" description="Helical" evidence="1">
    <location>
        <begin position="84"/>
        <end position="104"/>
    </location>
</feature>
<reference evidence="2 3" key="1">
    <citation type="submission" date="2021-03" db="EMBL/GenBank/DDBJ databases">
        <title>Whole genome shotgun sequence of Actinoplanes toevensis NBRC 105298.</title>
        <authorList>
            <person name="Komaki H."/>
            <person name="Tamura T."/>
        </authorList>
    </citation>
    <scope>NUCLEOTIDE SEQUENCE [LARGE SCALE GENOMIC DNA]</scope>
    <source>
        <strain evidence="2 3">NBRC 105298</strain>
    </source>
</reference>